<dbReference type="PROSITE" id="PS50025">
    <property type="entry name" value="LAM_G_DOMAIN"/>
    <property type="match status" value="6"/>
</dbReference>
<sequence>MSFTANSVFFTLKVSVLLGSLLGLCLGLEFMGLPNQWARYLRWDASTRSDLSFQFKTNVSTGLLLYLDDGGVCDFLCLSLVDGRVQLRFSMDCAETAVLSNKQVNDSSWHFLMVSRDRLRTVLVLDGEGQAGELQPQRPYMDVVSDLFLGGVPADIRPSALTLDGVQAMPGFRGLILDLKYGNSEPRLLGSQGVRLDAEGPCGERPCENGGICFLLDGHPTCDCSTTGYGGKLCSEDVSQGPGLSHLMMSEQAREENVATFRGSEYLCYDLSQNPIQSSSDEITLSFKTWQRNGLILHTGKSADYVNLALKDGAVSLVINLGSGAFEAIVEPVNGKFNDNAWHDVKVTRNLRQVTISVDGILTTTGYTQEDYTMLGSDDFFYVGGSPSTADLPGSPVSNNFMGCLKEVVYKNNDIRLELSRLARIGDTKMKIYGEVVFKCENVATLDPINFETPEAYISLPKWNTKRMGSISFDFRTTEPNGLILFTHGKPQERKDTRSQKNTKVDFFAVELLDGNLYLLLDMGSGTIKVKATQKKANDGEWYHVDIQRDGRSGTISVNSRRTPFTASGESEILDLEGDMYLGGLPENRAGLILPTELWTAMLNYGYVGCIRDLFIDGRSKNIRQLAEMQNAAGVKSSCSRMSAKQCDSYPCKNNAVCKDGWNRFICDCTGTGYWGRTCEREASILSYDGSMYMKIIMPMVMHTEAEDVSFRFMSQRAYGLLVATTSRDSADTLRLELDGGRVKLMVNLDCIRINCNSSKGPETLYAGQKLNDNEWHTVRVVRRGKSLKLTVDDDVAEGTMVGDHTRLEFHNIETGIMTEKRYISVVPSSFIGHLQSLMFNGLLYIDLCKNGDIDYCELKARFGLRNIIADPVTFKTKSSYLSLATLQAYTSMHLFFQFKTTSADGFILFNSGDGNDFIAVELVKGYIHYVFDLGNGPNVIKGNSDRPLNDNQWHNVVITRDNSNTHSLKVDTRVVTQVINGAKNLDLKGDLYMAGLAQGMYSNLPKLVASRDGFQGCLASVDLNGRLPDLINDALHRSGQIERGCEGPSTTCQEDSCANQGVCMQQWEGFTCDCSMTSYSGNQCNDPGATYIFGKSGGLILYTWPANDRPSTRSDRLAVGFSTTVKDGILVRIDSAPGLGDFLQLHIEQGKIGVVFNIGTVDISIKEERTPVNDGKYHVVRFTRNGGNATLQVDNWPVNEHYPTGRQLTIFNTQAQIAIGGKDKGRLFQGQLSGLYYDGLKVLNMAAENNPNIKINGSVRLVGEVPSILGTTQTTSMPPEMSTTVMETTTTMATTTTRKNRSTASIQPTSDDLVSSAECSSDDEDFIECEPSTGGELVVPLLVEDPLATPPIATRAPSITLPPTFRPLLTIIETTKDSLSMTSEAGLPCLSDQGSDGCDDDGLVISGYGSGETFDSNLPPTDDEDFYTTFSLVTDKSLSTSIFEGGYKAHAPKWESKDFRPNKVSETSRTTTTSLSPELIRFTASSSSGMVPKLPAGKMNNRDLKPQPDIVLPPLPTAYELDSTKLKSPLITSPMFRNVPTANPTEPGVRRVPGASEVIRESSSTTGMVVGIVAAAALCILILLYAMYKYRNRDEGSYQVDETRNYISNSAQSNGTLIKEKQQSSKSGHKKQKNKDKEYYV</sequence>
<keyword evidence="6" id="KW-0732">Signal</keyword>
<feature type="domain" description="Laminin G" evidence="26">
    <location>
        <begin position="27"/>
        <end position="202"/>
    </location>
</feature>
<feature type="domain" description="EGF-like" evidence="27">
    <location>
        <begin position="198"/>
        <end position="235"/>
    </location>
</feature>
<dbReference type="GO" id="GO:0042734">
    <property type="term" value="C:presynaptic membrane"/>
    <property type="evidence" value="ECO:0007669"/>
    <property type="project" value="UniProtKB-SubCell"/>
</dbReference>
<keyword evidence="4 25" id="KW-0812">Transmembrane</keyword>
<evidence type="ECO:0000256" key="12">
    <source>
        <dbReference type="ARBA" id="ARBA00023018"/>
    </source>
</evidence>
<dbReference type="InterPro" id="IPR050372">
    <property type="entry name" value="Neurexin-related_CASP"/>
</dbReference>
<dbReference type="GeneID" id="101687267"/>
<evidence type="ECO:0000256" key="8">
    <source>
        <dbReference type="ARBA" id="ARBA00022837"/>
    </source>
</evidence>
<comment type="subcellular location">
    <subcellularLocation>
        <location evidence="17">Presynaptic cell membrane</location>
        <topology evidence="17">Single-pass type I membrane protein</topology>
    </subcellularLocation>
</comment>
<evidence type="ECO:0000256" key="19">
    <source>
        <dbReference type="ARBA" id="ARBA00062138"/>
    </source>
</evidence>
<evidence type="ECO:0000256" key="15">
    <source>
        <dbReference type="ARBA" id="ARBA00023180"/>
    </source>
</evidence>
<evidence type="ECO:0000256" key="4">
    <source>
        <dbReference type="ARBA" id="ARBA00022692"/>
    </source>
</evidence>
<evidence type="ECO:0000256" key="23">
    <source>
        <dbReference type="PROSITE-ProRule" id="PRU00076"/>
    </source>
</evidence>
<evidence type="ECO:0000256" key="25">
    <source>
        <dbReference type="SAM" id="Phobius"/>
    </source>
</evidence>
<dbReference type="PROSITE" id="PS00010">
    <property type="entry name" value="ASX_HYDROXYL"/>
    <property type="match status" value="1"/>
</dbReference>
<keyword evidence="16" id="KW-0357">Heparan sulfate</keyword>
<dbReference type="Pfam" id="PF02210">
    <property type="entry name" value="Laminin_G_2"/>
    <property type="match status" value="6"/>
</dbReference>
<comment type="subunit">
    <text evidence="19">The laminin G-like domain 2 binds to NXPH1. Specific isoforms bind to alpha-dystroglycan. The cytoplasmic C-terminal region binds to CASK. Specific isoforms bind neuroligins NLGN1, NLGN2 and NLGN3. Interacts with CLSTN3.</text>
</comment>
<dbReference type="FunFam" id="2.10.25.10:FF:000029">
    <property type="entry name" value="neurexin-1 isoform X1"/>
    <property type="match status" value="1"/>
</dbReference>
<keyword evidence="3 23" id="KW-0245">EGF-like domain</keyword>
<dbReference type="GO" id="GO:0046872">
    <property type="term" value="F:metal ion binding"/>
    <property type="evidence" value="ECO:0007669"/>
    <property type="project" value="UniProtKB-KW"/>
</dbReference>
<evidence type="ECO:0000256" key="13">
    <source>
        <dbReference type="ARBA" id="ARBA00023136"/>
    </source>
</evidence>
<keyword evidence="11 25" id="KW-1133">Transmembrane helix</keyword>
<dbReference type="SMART" id="SM00294">
    <property type="entry name" value="4.1m"/>
    <property type="match status" value="1"/>
</dbReference>
<evidence type="ECO:0000256" key="7">
    <source>
        <dbReference type="ARBA" id="ARBA00022737"/>
    </source>
</evidence>
<organism evidence="28 29">
    <name type="scientific">Mustela putorius furo</name>
    <name type="common">European domestic ferret</name>
    <name type="synonym">Mustela furo</name>
    <dbReference type="NCBI Taxonomy" id="9669"/>
    <lineage>
        <taxon>Eukaryota</taxon>
        <taxon>Metazoa</taxon>
        <taxon>Chordata</taxon>
        <taxon>Craniata</taxon>
        <taxon>Vertebrata</taxon>
        <taxon>Euteleostomi</taxon>
        <taxon>Mammalia</taxon>
        <taxon>Eutheria</taxon>
        <taxon>Laurasiatheria</taxon>
        <taxon>Carnivora</taxon>
        <taxon>Caniformia</taxon>
        <taxon>Musteloidea</taxon>
        <taxon>Mustelidae</taxon>
        <taxon>Mustelinae</taxon>
        <taxon>Mustela</taxon>
    </lineage>
</organism>
<feature type="domain" description="Laminin G" evidence="26">
    <location>
        <begin position="1090"/>
        <end position="1260"/>
    </location>
</feature>
<dbReference type="FunFam" id="2.60.120.200:FF:000003">
    <property type="entry name" value="neurexin-1 isoform X1"/>
    <property type="match status" value="1"/>
</dbReference>
<protein>
    <recommendedName>
        <fullName evidence="20">Neurexin-3</fullName>
    </recommendedName>
    <alternativeName>
        <fullName evidence="22">Neurexin III-alpha</fullName>
    </alternativeName>
    <alternativeName>
        <fullName evidence="21">Neurexin-3-alpha</fullName>
    </alternativeName>
</protein>
<dbReference type="RefSeq" id="XP_004739205.1">
    <property type="nucleotide sequence ID" value="XM_004739148.3"/>
</dbReference>
<evidence type="ECO:0000313" key="29">
    <source>
        <dbReference type="RefSeq" id="XP_004739205.1"/>
    </source>
</evidence>
<evidence type="ECO:0000256" key="22">
    <source>
        <dbReference type="ARBA" id="ARBA00077389"/>
    </source>
</evidence>
<comment type="function">
    <text evidence="18">Neuronal cell surface protein that may be involved in cell recognition and cell adhesion. May mediate intracellular signaling.</text>
</comment>
<feature type="region of interest" description="Disordered" evidence="24">
    <location>
        <begin position="1610"/>
        <end position="1642"/>
    </location>
</feature>
<evidence type="ECO:0000256" key="5">
    <source>
        <dbReference type="ARBA" id="ARBA00022723"/>
    </source>
</evidence>
<dbReference type="InterPro" id="IPR027789">
    <property type="entry name" value="Syndecan/Neurexin_dom"/>
</dbReference>
<evidence type="ECO:0000256" key="21">
    <source>
        <dbReference type="ARBA" id="ARBA00076460"/>
    </source>
</evidence>
<keyword evidence="9" id="KW-0130">Cell adhesion</keyword>
<keyword evidence="14" id="KW-1015">Disulfide bond</keyword>
<dbReference type="OrthoDB" id="5989513at2759"/>
<accession>A0A8U0SPC9</accession>
<keyword evidence="28" id="KW-1185">Reference proteome</keyword>
<dbReference type="InterPro" id="IPR013320">
    <property type="entry name" value="ConA-like_dom_sf"/>
</dbReference>
<name>A0A8U0SPC9_MUSPF</name>
<evidence type="ECO:0000256" key="11">
    <source>
        <dbReference type="ARBA" id="ARBA00022989"/>
    </source>
</evidence>
<keyword evidence="7" id="KW-0677">Repeat</keyword>
<evidence type="ECO:0000256" key="1">
    <source>
        <dbReference type="ARBA" id="ARBA00010241"/>
    </source>
</evidence>
<dbReference type="InterPro" id="IPR001791">
    <property type="entry name" value="Laminin_G"/>
</dbReference>
<evidence type="ECO:0000256" key="10">
    <source>
        <dbReference type="ARBA" id="ARBA00022974"/>
    </source>
</evidence>
<evidence type="ECO:0000256" key="9">
    <source>
        <dbReference type="ARBA" id="ARBA00022889"/>
    </source>
</evidence>
<dbReference type="FunFam" id="2.60.120.200:FF:000004">
    <property type="entry name" value="neurexin-1 isoform X1"/>
    <property type="match status" value="1"/>
</dbReference>
<evidence type="ECO:0000313" key="28">
    <source>
        <dbReference type="Proteomes" id="UP000000715"/>
    </source>
</evidence>
<comment type="similarity">
    <text evidence="1">Belongs to the neurexin family.</text>
</comment>
<keyword evidence="8" id="KW-0106">Calcium</keyword>
<dbReference type="GO" id="GO:0007399">
    <property type="term" value="P:nervous system development"/>
    <property type="evidence" value="ECO:0007669"/>
    <property type="project" value="UniProtKB-ARBA"/>
</dbReference>
<dbReference type="Pfam" id="PF01034">
    <property type="entry name" value="Syndecan"/>
    <property type="match status" value="1"/>
</dbReference>
<dbReference type="PROSITE" id="PS50026">
    <property type="entry name" value="EGF_3"/>
    <property type="match status" value="3"/>
</dbReference>
<dbReference type="FunFam" id="2.60.120.200:FF:000007">
    <property type="entry name" value="neurexin-1 isoform X1"/>
    <property type="match status" value="1"/>
</dbReference>
<dbReference type="CDD" id="cd00110">
    <property type="entry name" value="LamG"/>
    <property type="match status" value="6"/>
</dbReference>
<dbReference type="PANTHER" id="PTHR15036:SF57">
    <property type="entry name" value="NEUREXIN-3"/>
    <property type="match status" value="1"/>
</dbReference>
<dbReference type="PANTHER" id="PTHR15036">
    <property type="entry name" value="PIKACHURIN-LIKE PROTEIN"/>
    <property type="match status" value="1"/>
</dbReference>
<feature type="transmembrane region" description="Helical" evidence="25">
    <location>
        <begin position="1569"/>
        <end position="1589"/>
    </location>
</feature>
<gene>
    <name evidence="29" type="primary">NRXN3</name>
</gene>
<dbReference type="KEGG" id="mpuf:101687267"/>
<keyword evidence="13 25" id="KW-0472">Membrane</keyword>
<dbReference type="Gene3D" id="2.60.120.200">
    <property type="match status" value="6"/>
</dbReference>
<evidence type="ECO:0000256" key="2">
    <source>
        <dbReference type="ARBA" id="ARBA00022475"/>
    </source>
</evidence>
<keyword evidence="5" id="KW-0479">Metal-binding</keyword>
<keyword evidence="2" id="KW-1003">Cell membrane</keyword>
<evidence type="ECO:0000256" key="14">
    <source>
        <dbReference type="ARBA" id="ARBA00023157"/>
    </source>
</evidence>
<evidence type="ECO:0000259" key="26">
    <source>
        <dbReference type="PROSITE" id="PS50025"/>
    </source>
</evidence>
<dbReference type="GO" id="GO:0007155">
    <property type="term" value="P:cell adhesion"/>
    <property type="evidence" value="ECO:0007669"/>
    <property type="project" value="UniProtKB-KW"/>
</dbReference>
<evidence type="ECO:0000256" key="6">
    <source>
        <dbReference type="ARBA" id="ARBA00022729"/>
    </source>
</evidence>
<evidence type="ECO:0000256" key="24">
    <source>
        <dbReference type="SAM" id="MobiDB-lite"/>
    </source>
</evidence>
<feature type="region of interest" description="Disordered" evidence="24">
    <location>
        <begin position="1294"/>
        <end position="1316"/>
    </location>
</feature>
<proteinExistence type="inferred from homology"/>
<feature type="domain" description="Laminin G" evidence="26">
    <location>
        <begin position="258"/>
        <end position="440"/>
    </location>
</feature>
<keyword evidence="10" id="KW-0654">Proteoglycan</keyword>
<dbReference type="FunFam" id="2.60.120.200:FF:000080">
    <property type="entry name" value="neurexin 3 isoform X1"/>
    <property type="match status" value="1"/>
</dbReference>
<feature type="domain" description="Laminin G" evidence="26">
    <location>
        <begin position="685"/>
        <end position="857"/>
    </location>
</feature>
<dbReference type="InterPro" id="IPR000152">
    <property type="entry name" value="EGF-type_Asp/Asn_hydroxyl_site"/>
</dbReference>
<comment type="caution">
    <text evidence="23">Lacks conserved residue(s) required for the propagation of feature annotation.</text>
</comment>
<feature type="domain" description="EGF-like" evidence="27">
    <location>
        <begin position="1049"/>
        <end position="1086"/>
    </location>
</feature>
<reference evidence="29" key="1">
    <citation type="submission" date="2025-08" db="UniProtKB">
        <authorList>
            <consortium name="RefSeq"/>
        </authorList>
    </citation>
    <scope>IDENTIFICATION</scope>
    <source>
        <tissue evidence="29">Brain</tissue>
    </source>
</reference>
<feature type="domain" description="Laminin G" evidence="26">
    <location>
        <begin position="871"/>
        <end position="1046"/>
    </location>
</feature>
<feature type="domain" description="EGF-like" evidence="27">
    <location>
        <begin position="643"/>
        <end position="680"/>
    </location>
</feature>
<dbReference type="FunFam" id="2.10.25.10:FF:000015">
    <property type="entry name" value="neurexin-1 isoform X1"/>
    <property type="match status" value="1"/>
</dbReference>
<evidence type="ECO:0000256" key="18">
    <source>
        <dbReference type="ARBA" id="ARBA00043901"/>
    </source>
</evidence>
<dbReference type="FunFam" id="2.60.120.200:FF:000005">
    <property type="entry name" value="neurexin-1 isoform X1"/>
    <property type="match status" value="1"/>
</dbReference>
<keyword evidence="12" id="KW-0770">Synapse</keyword>
<dbReference type="InterPro" id="IPR003585">
    <property type="entry name" value="Neurexin-like"/>
</dbReference>
<dbReference type="FunFam" id="2.60.120.200:FF:000001">
    <property type="entry name" value="neurexin-1 isoform X1"/>
    <property type="match status" value="1"/>
</dbReference>
<evidence type="ECO:0000256" key="17">
    <source>
        <dbReference type="ARBA" id="ARBA00035005"/>
    </source>
</evidence>
<dbReference type="CTD" id="9369"/>
<evidence type="ECO:0000259" key="27">
    <source>
        <dbReference type="PROSITE" id="PS50026"/>
    </source>
</evidence>
<feature type="domain" description="Laminin G" evidence="26">
    <location>
        <begin position="447"/>
        <end position="639"/>
    </location>
</feature>
<dbReference type="SMART" id="SM00282">
    <property type="entry name" value="LamG"/>
    <property type="match status" value="6"/>
</dbReference>
<evidence type="ECO:0000256" key="3">
    <source>
        <dbReference type="ARBA" id="ARBA00022536"/>
    </source>
</evidence>
<dbReference type="Gene3D" id="2.10.25.10">
    <property type="entry name" value="Laminin"/>
    <property type="match status" value="3"/>
</dbReference>
<evidence type="ECO:0000256" key="20">
    <source>
        <dbReference type="ARBA" id="ARBA00069406"/>
    </source>
</evidence>
<feature type="compositionally biased region" description="Polar residues" evidence="24">
    <location>
        <begin position="1303"/>
        <end position="1316"/>
    </location>
</feature>
<dbReference type="SUPFAM" id="SSF49899">
    <property type="entry name" value="Concanavalin A-like lectins/glucanases"/>
    <property type="match status" value="6"/>
</dbReference>
<keyword evidence="15" id="KW-0325">Glycoprotein</keyword>
<dbReference type="CDD" id="cd00054">
    <property type="entry name" value="EGF_CA"/>
    <property type="match status" value="2"/>
</dbReference>
<dbReference type="SMART" id="SM00181">
    <property type="entry name" value="EGF"/>
    <property type="match status" value="3"/>
</dbReference>
<evidence type="ECO:0000256" key="16">
    <source>
        <dbReference type="ARBA" id="ARBA00023207"/>
    </source>
</evidence>
<dbReference type="InterPro" id="IPR000742">
    <property type="entry name" value="EGF"/>
</dbReference>
<dbReference type="Proteomes" id="UP000000715">
    <property type="component" value="Unplaced"/>
</dbReference>